<gene>
    <name evidence="1" type="ORF">H9L22_08465</name>
</gene>
<dbReference type="Proteomes" id="UP000516117">
    <property type="component" value="Chromosome"/>
</dbReference>
<dbReference type="InterPro" id="IPR036689">
    <property type="entry name" value="ESAT-6-like_sf"/>
</dbReference>
<reference evidence="1 2" key="1">
    <citation type="submission" date="2020-08" db="EMBL/GenBank/DDBJ databases">
        <title>Genome sequence of Tessaracoccus defluvii JCM 17540T.</title>
        <authorList>
            <person name="Hyun D.-W."/>
            <person name="Bae J.-W."/>
        </authorList>
    </citation>
    <scope>NUCLEOTIDE SEQUENCE [LARGE SCALE GENOMIC DNA]</scope>
    <source>
        <strain evidence="1 2">JCM 17540</strain>
    </source>
</reference>
<sequence length="107" mass="11887">MTDFKVNYPELRAASSGFEGLERSAQAQRATLDGVALGQSDFGRIPWLQTRVFEAFTEHTTECRESLRELTEALNTAAEGLAATADSYEDFETAAAEAIDQFFEELR</sequence>
<accession>A0A7H0H9P0</accession>
<evidence type="ECO:0000313" key="1">
    <source>
        <dbReference type="EMBL" id="QNP57256.1"/>
    </source>
</evidence>
<dbReference type="EMBL" id="CP060789">
    <property type="protein sequence ID" value="QNP57256.1"/>
    <property type="molecule type" value="Genomic_DNA"/>
</dbReference>
<dbReference type="KEGG" id="tdf:H9L22_08465"/>
<dbReference type="RefSeq" id="WP_187722345.1">
    <property type="nucleotide sequence ID" value="NZ_BAABBL010000006.1"/>
</dbReference>
<evidence type="ECO:0000313" key="2">
    <source>
        <dbReference type="Proteomes" id="UP000516117"/>
    </source>
</evidence>
<dbReference type="SUPFAM" id="SSF140453">
    <property type="entry name" value="EsxAB dimer-like"/>
    <property type="match status" value="1"/>
</dbReference>
<name>A0A7H0H9P0_9ACTN</name>
<protein>
    <recommendedName>
        <fullName evidence="3">ESX-1 secretion-associated protein</fullName>
    </recommendedName>
</protein>
<organism evidence="1 2">
    <name type="scientific">Tessaracoccus defluvii</name>
    <dbReference type="NCBI Taxonomy" id="1285901"/>
    <lineage>
        <taxon>Bacteria</taxon>
        <taxon>Bacillati</taxon>
        <taxon>Actinomycetota</taxon>
        <taxon>Actinomycetes</taxon>
        <taxon>Propionibacteriales</taxon>
        <taxon>Propionibacteriaceae</taxon>
        <taxon>Tessaracoccus</taxon>
    </lineage>
</organism>
<dbReference type="AlphaFoldDB" id="A0A7H0H9P0"/>
<dbReference type="Gene3D" id="1.10.287.1060">
    <property type="entry name" value="ESAT-6-like"/>
    <property type="match status" value="1"/>
</dbReference>
<proteinExistence type="predicted"/>
<keyword evidence="2" id="KW-1185">Reference proteome</keyword>
<evidence type="ECO:0008006" key="3">
    <source>
        <dbReference type="Google" id="ProtNLM"/>
    </source>
</evidence>